<organism evidence="11">
    <name type="scientific">Daucus carota subsp. sativus</name>
    <name type="common">Carrot</name>
    <dbReference type="NCBI Taxonomy" id="79200"/>
    <lineage>
        <taxon>Eukaryota</taxon>
        <taxon>Viridiplantae</taxon>
        <taxon>Streptophyta</taxon>
        <taxon>Embryophyta</taxon>
        <taxon>Tracheophyta</taxon>
        <taxon>Spermatophyta</taxon>
        <taxon>Magnoliopsida</taxon>
        <taxon>eudicotyledons</taxon>
        <taxon>Gunneridae</taxon>
        <taxon>Pentapetalae</taxon>
        <taxon>asterids</taxon>
        <taxon>campanulids</taxon>
        <taxon>Apiales</taxon>
        <taxon>Apiaceae</taxon>
        <taxon>Apioideae</taxon>
        <taxon>Scandiceae</taxon>
        <taxon>Daucinae</taxon>
        <taxon>Daucus</taxon>
        <taxon>Daucus sect. Daucus</taxon>
    </lineage>
</organism>
<accession>A0A162A149</accession>
<evidence type="ECO:0000256" key="5">
    <source>
        <dbReference type="ARBA" id="ARBA00022777"/>
    </source>
</evidence>
<dbReference type="SUPFAM" id="SSF56112">
    <property type="entry name" value="Protein kinase-like (PK-like)"/>
    <property type="match status" value="1"/>
</dbReference>
<evidence type="ECO:0000256" key="2">
    <source>
        <dbReference type="ARBA" id="ARBA00022527"/>
    </source>
</evidence>
<dbReference type="PANTHER" id="PTHR47989">
    <property type="entry name" value="OS01G0750732 PROTEIN"/>
    <property type="match status" value="1"/>
</dbReference>
<dbReference type="PANTHER" id="PTHR47989:SF71">
    <property type="entry name" value="PROTEIN KINASE DOMAIN-CONTAINING PROTEIN"/>
    <property type="match status" value="1"/>
</dbReference>
<evidence type="ECO:0000256" key="4">
    <source>
        <dbReference type="ARBA" id="ARBA00022741"/>
    </source>
</evidence>
<dbReference type="InterPro" id="IPR001245">
    <property type="entry name" value="Ser-Thr/Tyr_kinase_cat_dom"/>
</dbReference>
<dbReference type="FunFam" id="1.10.510.10:FF:000300">
    <property type="entry name" value="Calmodulin-binding receptor-like cytoplasmic kinase 3"/>
    <property type="match status" value="1"/>
</dbReference>
<dbReference type="CDD" id="cd14066">
    <property type="entry name" value="STKc_IRAK"/>
    <property type="match status" value="1"/>
</dbReference>
<evidence type="ECO:0000259" key="10">
    <source>
        <dbReference type="PROSITE" id="PS50011"/>
    </source>
</evidence>
<dbReference type="OMA" id="CESDHFT"/>
<keyword evidence="3" id="KW-0808">Transferase</keyword>
<keyword evidence="4 9" id="KW-0547">Nucleotide-binding</keyword>
<comment type="catalytic activity">
    <reaction evidence="8">
        <text>L-seryl-[protein] + ATP = O-phospho-L-seryl-[protein] + ADP + H(+)</text>
        <dbReference type="Rhea" id="RHEA:17989"/>
        <dbReference type="Rhea" id="RHEA-COMP:9863"/>
        <dbReference type="Rhea" id="RHEA-COMP:11604"/>
        <dbReference type="ChEBI" id="CHEBI:15378"/>
        <dbReference type="ChEBI" id="CHEBI:29999"/>
        <dbReference type="ChEBI" id="CHEBI:30616"/>
        <dbReference type="ChEBI" id="CHEBI:83421"/>
        <dbReference type="ChEBI" id="CHEBI:456216"/>
        <dbReference type="EC" id="2.7.11.1"/>
    </reaction>
</comment>
<dbReference type="Gramene" id="KZM94532">
    <property type="protein sequence ID" value="KZM94532"/>
    <property type="gene ID" value="DCAR_017775"/>
</dbReference>
<comment type="caution">
    <text evidence="11">The sequence shown here is derived from an EMBL/GenBank/DDBJ whole genome shotgun (WGS) entry which is preliminary data.</text>
</comment>
<keyword evidence="5" id="KW-0418">Kinase</keyword>
<comment type="catalytic activity">
    <reaction evidence="7">
        <text>L-threonyl-[protein] + ATP = O-phospho-L-threonyl-[protein] + ADP + H(+)</text>
        <dbReference type="Rhea" id="RHEA:46608"/>
        <dbReference type="Rhea" id="RHEA-COMP:11060"/>
        <dbReference type="Rhea" id="RHEA-COMP:11605"/>
        <dbReference type="ChEBI" id="CHEBI:15378"/>
        <dbReference type="ChEBI" id="CHEBI:30013"/>
        <dbReference type="ChEBI" id="CHEBI:30616"/>
        <dbReference type="ChEBI" id="CHEBI:61977"/>
        <dbReference type="ChEBI" id="CHEBI:456216"/>
        <dbReference type="EC" id="2.7.11.1"/>
    </reaction>
</comment>
<dbReference type="InterPro" id="IPR017441">
    <property type="entry name" value="Protein_kinase_ATP_BS"/>
</dbReference>
<evidence type="ECO:0000256" key="7">
    <source>
        <dbReference type="ARBA" id="ARBA00047899"/>
    </source>
</evidence>
<evidence type="ECO:0000256" key="9">
    <source>
        <dbReference type="PROSITE-ProRule" id="PRU10141"/>
    </source>
</evidence>
<dbReference type="PROSITE" id="PS00107">
    <property type="entry name" value="PROTEIN_KINASE_ATP"/>
    <property type="match status" value="1"/>
</dbReference>
<protein>
    <recommendedName>
        <fullName evidence="1">non-specific serine/threonine protein kinase</fullName>
        <ecNumber evidence="1">2.7.11.1</ecNumber>
    </recommendedName>
</protein>
<dbReference type="STRING" id="79200.A0A162A149"/>
<sequence length="567" mass="64407">MKRVYKVFLRRAVVLLSFLLLVQFPAVFSSRLIQPASCGTYRVRSLSNSGQELFYINDKLVDRQLFCKTLKLYVSNHCFIGTKIVNRYCVLNLALDELPLEAARKLLQGSITVETSKHHKSLPVEENEHKPVLNPKSLAMAVPGMFVLCCAFLCPCFRARRKESEHTVLSKEPVSIDSMSSLEMNSVSEKVPASPMRVPPSPSRFSMSPKLNRVGSVHLSMSQAATATQNFSPSLRLGEGGFGTVYKGKLRDGQVVAIKRAKKVITCKTNSSTLMENPYLMCTNMVEYNFQNPRKRLAFMKDITPYYNAGYEHFEAMKLEFKTEVELLAKIDHRNLVKLLGYVDKGNDCLIITEFVPNGTLRDHLDGLRGNPLDFNQRLEISIDVAHGLTYLHQYAEKKIIHRDVKSTNILLTESMRAKVADFGFARLGDMESDKTHVSTKVKGTVGYLDPEYMKTFQLTPKSDVYSFGVLMLEILTGRRPVEPKRAPEERVTIRWAFTKYENGNMKEILDPSMGATVDRDTLKKMFDLAFRCVAPTRADRPEMKTVGEQLWGIRMDYLRSKRIGNY</sequence>
<name>A0A162A149_DAUCS</name>
<dbReference type="GO" id="GO:0004674">
    <property type="term" value="F:protein serine/threonine kinase activity"/>
    <property type="evidence" value="ECO:0007669"/>
    <property type="project" value="UniProtKB-KW"/>
</dbReference>
<dbReference type="PROSITE" id="PS00108">
    <property type="entry name" value="PROTEIN_KINASE_ST"/>
    <property type="match status" value="1"/>
</dbReference>
<keyword evidence="2" id="KW-0723">Serine/threonine-protein kinase</keyword>
<reference evidence="11" key="1">
    <citation type="journal article" date="2016" name="Nat. Genet.">
        <title>A high-quality carrot genome assembly provides new insights into carotenoid accumulation and asterid genome evolution.</title>
        <authorList>
            <person name="Iorizzo M."/>
            <person name="Ellison S."/>
            <person name="Senalik D."/>
            <person name="Zeng P."/>
            <person name="Satapoomin P."/>
            <person name="Huang J."/>
            <person name="Bowman M."/>
            <person name="Iovene M."/>
            <person name="Sanseverino W."/>
            <person name="Cavagnaro P."/>
            <person name="Yildiz M."/>
            <person name="Macko-Podgorni A."/>
            <person name="Moranska E."/>
            <person name="Grzebelus E."/>
            <person name="Grzebelus D."/>
            <person name="Ashrafi H."/>
            <person name="Zheng Z."/>
            <person name="Cheng S."/>
            <person name="Spooner D."/>
            <person name="Van Deynze A."/>
            <person name="Simon P."/>
        </authorList>
    </citation>
    <scope>NUCLEOTIDE SEQUENCE [LARGE SCALE GENOMIC DNA]</scope>
    <source>
        <tissue evidence="11">Leaf</tissue>
    </source>
</reference>
<dbReference type="EMBL" id="LNRQ01000005">
    <property type="protein sequence ID" value="KZM94532.1"/>
    <property type="molecule type" value="Genomic_DNA"/>
</dbReference>
<dbReference type="EC" id="2.7.11.1" evidence="1"/>
<dbReference type="GO" id="GO:0005524">
    <property type="term" value="F:ATP binding"/>
    <property type="evidence" value="ECO:0007669"/>
    <property type="project" value="UniProtKB-UniRule"/>
</dbReference>
<evidence type="ECO:0000256" key="8">
    <source>
        <dbReference type="ARBA" id="ARBA00048679"/>
    </source>
</evidence>
<keyword evidence="6 9" id="KW-0067">ATP-binding</keyword>
<gene>
    <name evidence="11" type="ORF">DCAR_017775</name>
</gene>
<dbReference type="InterPro" id="IPR000719">
    <property type="entry name" value="Prot_kinase_dom"/>
</dbReference>
<dbReference type="Gene3D" id="1.10.510.10">
    <property type="entry name" value="Transferase(Phosphotransferase) domain 1"/>
    <property type="match status" value="1"/>
</dbReference>
<dbReference type="PROSITE" id="PS50011">
    <property type="entry name" value="PROTEIN_KINASE_DOM"/>
    <property type="match status" value="1"/>
</dbReference>
<dbReference type="InterPro" id="IPR008271">
    <property type="entry name" value="Ser/Thr_kinase_AS"/>
</dbReference>
<evidence type="ECO:0000256" key="3">
    <source>
        <dbReference type="ARBA" id="ARBA00022679"/>
    </source>
</evidence>
<dbReference type="Pfam" id="PF07714">
    <property type="entry name" value="PK_Tyr_Ser-Thr"/>
    <property type="match status" value="1"/>
</dbReference>
<dbReference type="AlphaFoldDB" id="A0A162A149"/>
<feature type="domain" description="Protein kinase" evidence="10">
    <location>
        <begin position="231"/>
        <end position="559"/>
    </location>
</feature>
<evidence type="ECO:0000256" key="1">
    <source>
        <dbReference type="ARBA" id="ARBA00012513"/>
    </source>
</evidence>
<dbReference type="InterPro" id="IPR011009">
    <property type="entry name" value="Kinase-like_dom_sf"/>
</dbReference>
<evidence type="ECO:0000256" key="6">
    <source>
        <dbReference type="ARBA" id="ARBA00022840"/>
    </source>
</evidence>
<dbReference type="SMART" id="SM00220">
    <property type="entry name" value="S_TKc"/>
    <property type="match status" value="1"/>
</dbReference>
<evidence type="ECO:0000313" key="11">
    <source>
        <dbReference type="EMBL" id="KZM94532.1"/>
    </source>
</evidence>
<proteinExistence type="predicted"/>
<dbReference type="Gene3D" id="3.30.200.20">
    <property type="entry name" value="Phosphorylase Kinase, domain 1"/>
    <property type="match status" value="2"/>
</dbReference>
<feature type="binding site" evidence="9">
    <location>
        <position position="263"/>
    </location>
    <ligand>
        <name>ATP</name>
        <dbReference type="ChEBI" id="CHEBI:30616"/>
    </ligand>
</feature>